<dbReference type="PROSITE" id="PS50206">
    <property type="entry name" value="RHODANESE_3"/>
    <property type="match status" value="1"/>
</dbReference>
<dbReference type="HOGENOM" id="CLU_108527_0_0_4"/>
<gene>
    <name evidence="8" type="ORF">HMPREF9465_01894</name>
</gene>
<dbReference type="SMART" id="SM00418">
    <property type="entry name" value="HTH_ARSR"/>
    <property type="match status" value="1"/>
</dbReference>
<evidence type="ECO:0000313" key="9">
    <source>
        <dbReference type="Proteomes" id="UP000005835"/>
    </source>
</evidence>
<dbReference type="Pfam" id="PF00581">
    <property type="entry name" value="Rhodanese"/>
    <property type="match status" value="1"/>
</dbReference>
<accession>K1JFU3</accession>
<evidence type="ECO:0000256" key="3">
    <source>
        <dbReference type="ARBA" id="ARBA00023125"/>
    </source>
</evidence>
<evidence type="ECO:0000256" key="4">
    <source>
        <dbReference type="ARBA" id="ARBA00023163"/>
    </source>
</evidence>
<dbReference type="InterPro" id="IPR036388">
    <property type="entry name" value="WH-like_DNA-bd_sf"/>
</dbReference>
<dbReference type="OrthoDB" id="1445766at2"/>
<dbReference type="GO" id="GO:0046685">
    <property type="term" value="P:response to arsenic-containing substance"/>
    <property type="evidence" value="ECO:0007669"/>
    <property type="project" value="UniProtKB-KW"/>
</dbReference>
<dbReference type="Pfam" id="PF01022">
    <property type="entry name" value="HTH_5"/>
    <property type="match status" value="1"/>
</dbReference>
<sequence>MSNLECKHRLYKKVGLIGKAFSHEVRLELIELLSQCPQTVEKLSEMLDEDYKSISAHLRVLYRAGLVTCTRNGRFQRYGLASPKVAALAVMIRETAEQSIAELSSLEAESGIPNASLGIEDAVHYASEGKLILLDVRPEEEFAAGHLPHAVNMPIETLGKRVHELPRGMALAAYCRGPYCFLAHEAAAILEASGRRLQVIPSGVMEWSSRGAELESASPEESQETPPRRGIRTKA</sequence>
<dbReference type="InterPro" id="IPR051081">
    <property type="entry name" value="HTH_MetalResp_TranReg"/>
</dbReference>
<dbReference type="PRINTS" id="PR00778">
    <property type="entry name" value="HTHARSR"/>
</dbReference>
<dbReference type="RefSeq" id="WP_005436427.1">
    <property type="nucleotide sequence ID" value="NZ_JH815519.1"/>
</dbReference>
<evidence type="ECO:0008006" key="10">
    <source>
        <dbReference type="Google" id="ProtNLM"/>
    </source>
</evidence>
<dbReference type="GO" id="GO:0003700">
    <property type="term" value="F:DNA-binding transcription factor activity"/>
    <property type="evidence" value="ECO:0007669"/>
    <property type="project" value="InterPro"/>
</dbReference>
<evidence type="ECO:0000256" key="1">
    <source>
        <dbReference type="ARBA" id="ARBA00022849"/>
    </source>
</evidence>
<dbReference type="InterPro" id="IPR036873">
    <property type="entry name" value="Rhodanese-like_dom_sf"/>
</dbReference>
<dbReference type="InterPro" id="IPR001845">
    <property type="entry name" value="HTH_ArsR_DNA-bd_dom"/>
</dbReference>
<dbReference type="InterPro" id="IPR036390">
    <property type="entry name" value="WH_DNA-bd_sf"/>
</dbReference>
<reference evidence="8 9" key="1">
    <citation type="submission" date="2012-05" db="EMBL/GenBank/DDBJ databases">
        <title>The Genome Sequence of Sutterella wadsworthensis 2_1_59BFAA.</title>
        <authorList>
            <consortium name="The Broad Institute Genome Sequencing Platform"/>
            <person name="Earl A."/>
            <person name="Ward D."/>
            <person name="Feldgarden M."/>
            <person name="Gevers D."/>
            <person name="Daigneault M."/>
            <person name="Strauss J."/>
            <person name="Allen-Vercoe E."/>
            <person name="Walker B."/>
            <person name="Young S.K."/>
            <person name="Zeng Q."/>
            <person name="Gargeya S."/>
            <person name="Fitzgerald M."/>
            <person name="Haas B."/>
            <person name="Abouelleil A."/>
            <person name="Alvarado L."/>
            <person name="Arachchi H.M."/>
            <person name="Berlin A.M."/>
            <person name="Chapman S.B."/>
            <person name="Goldberg J."/>
            <person name="Griggs A."/>
            <person name="Gujja S."/>
            <person name="Hansen M."/>
            <person name="Howarth C."/>
            <person name="Imamovic A."/>
            <person name="Larimer J."/>
            <person name="McCowen C."/>
            <person name="Montmayeur A."/>
            <person name="Murphy C."/>
            <person name="Neiman D."/>
            <person name="Pearson M."/>
            <person name="Priest M."/>
            <person name="Roberts A."/>
            <person name="Saif S."/>
            <person name="Shea T."/>
            <person name="Sisk P."/>
            <person name="Sykes S."/>
            <person name="Wortman J."/>
            <person name="Nusbaum C."/>
            <person name="Birren B."/>
        </authorList>
    </citation>
    <scope>NUCLEOTIDE SEQUENCE [LARGE SCALE GENOMIC DNA]</scope>
    <source>
        <strain evidence="8 9">2_1_59BFAA</strain>
    </source>
</reference>
<dbReference type="PANTHER" id="PTHR33154">
    <property type="entry name" value="TRANSCRIPTIONAL REGULATOR, ARSR FAMILY"/>
    <property type="match status" value="1"/>
</dbReference>
<evidence type="ECO:0000256" key="5">
    <source>
        <dbReference type="SAM" id="MobiDB-lite"/>
    </source>
</evidence>
<evidence type="ECO:0000256" key="2">
    <source>
        <dbReference type="ARBA" id="ARBA00023015"/>
    </source>
</evidence>
<dbReference type="SUPFAM" id="SSF46785">
    <property type="entry name" value="Winged helix' DNA-binding domain"/>
    <property type="match status" value="1"/>
</dbReference>
<feature type="region of interest" description="Disordered" evidence="5">
    <location>
        <begin position="210"/>
        <end position="235"/>
    </location>
</feature>
<comment type="caution">
    <text evidence="8">The sequence shown here is derived from an EMBL/GenBank/DDBJ whole genome shotgun (WGS) entry which is preliminary data.</text>
</comment>
<dbReference type="CDD" id="cd00158">
    <property type="entry name" value="RHOD"/>
    <property type="match status" value="1"/>
</dbReference>
<dbReference type="SUPFAM" id="SSF52821">
    <property type="entry name" value="Rhodanese/Cell cycle control phosphatase"/>
    <property type="match status" value="1"/>
</dbReference>
<keyword evidence="2" id="KW-0805">Transcription regulation</keyword>
<dbReference type="GO" id="GO:0003677">
    <property type="term" value="F:DNA binding"/>
    <property type="evidence" value="ECO:0007669"/>
    <property type="project" value="UniProtKB-KW"/>
</dbReference>
<evidence type="ECO:0000313" key="8">
    <source>
        <dbReference type="EMBL" id="EKB30480.1"/>
    </source>
</evidence>
<keyword evidence="3" id="KW-0238">DNA-binding</keyword>
<feature type="domain" description="Rhodanese" evidence="6">
    <location>
        <begin position="127"/>
        <end position="216"/>
    </location>
</feature>
<dbReference type="Gene3D" id="1.10.10.10">
    <property type="entry name" value="Winged helix-like DNA-binding domain superfamily/Winged helix DNA-binding domain"/>
    <property type="match status" value="1"/>
</dbReference>
<dbReference type="eggNOG" id="COG0640">
    <property type="taxonomic scope" value="Bacteria"/>
</dbReference>
<dbReference type="Gene3D" id="3.40.250.10">
    <property type="entry name" value="Rhodanese-like domain"/>
    <property type="match status" value="1"/>
</dbReference>
<dbReference type="Proteomes" id="UP000005835">
    <property type="component" value="Unassembled WGS sequence"/>
</dbReference>
<dbReference type="InterPro" id="IPR011991">
    <property type="entry name" value="ArsR-like_HTH"/>
</dbReference>
<dbReference type="EMBL" id="ADMG01000041">
    <property type="protein sequence ID" value="EKB30480.1"/>
    <property type="molecule type" value="Genomic_DNA"/>
</dbReference>
<dbReference type="PROSITE" id="PS50987">
    <property type="entry name" value="HTH_ARSR_2"/>
    <property type="match status" value="1"/>
</dbReference>
<keyword evidence="4" id="KW-0804">Transcription</keyword>
<protein>
    <recommendedName>
        <fullName evidence="10">HTH arsR-type domain-containing protein</fullName>
    </recommendedName>
</protein>
<dbReference type="AlphaFoldDB" id="K1JFU3"/>
<dbReference type="InterPro" id="IPR001763">
    <property type="entry name" value="Rhodanese-like_dom"/>
</dbReference>
<keyword evidence="9" id="KW-1185">Reference proteome</keyword>
<organism evidence="8 9">
    <name type="scientific">Sutterella wadsworthensis 2_1_59BFAA</name>
    <dbReference type="NCBI Taxonomy" id="742823"/>
    <lineage>
        <taxon>Bacteria</taxon>
        <taxon>Pseudomonadati</taxon>
        <taxon>Pseudomonadota</taxon>
        <taxon>Betaproteobacteria</taxon>
        <taxon>Burkholderiales</taxon>
        <taxon>Sutterellaceae</taxon>
        <taxon>Sutterella</taxon>
    </lineage>
</organism>
<name>K1JFU3_9BURK</name>
<dbReference type="SMART" id="SM00450">
    <property type="entry name" value="RHOD"/>
    <property type="match status" value="1"/>
</dbReference>
<evidence type="ECO:0000259" key="6">
    <source>
        <dbReference type="PROSITE" id="PS50206"/>
    </source>
</evidence>
<evidence type="ECO:0000259" key="7">
    <source>
        <dbReference type="PROSITE" id="PS50987"/>
    </source>
</evidence>
<dbReference type="STRING" id="742823.HMPREF9465_01894"/>
<dbReference type="PATRIC" id="fig|742823.3.peg.1887"/>
<feature type="domain" description="HTH arsR-type" evidence="7">
    <location>
        <begin position="6"/>
        <end position="100"/>
    </location>
</feature>
<keyword evidence="1" id="KW-0059">Arsenical resistance</keyword>
<dbReference type="eggNOG" id="COG0607">
    <property type="taxonomic scope" value="Bacteria"/>
</dbReference>
<proteinExistence type="predicted"/>
<dbReference type="PANTHER" id="PTHR33154:SF18">
    <property type="entry name" value="ARSENICAL RESISTANCE OPERON REPRESSOR"/>
    <property type="match status" value="1"/>
</dbReference>
<dbReference type="CDD" id="cd00090">
    <property type="entry name" value="HTH_ARSR"/>
    <property type="match status" value="1"/>
</dbReference>